<accession>A0A023W6B9</accession>
<reference evidence="1 2" key="1">
    <citation type="submission" date="2014-01" db="EMBL/GenBank/DDBJ databases">
        <authorList>
            <person name="Zhang G."/>
            <person name="Jin J."/>
            <person name="Li Z.J."/>
            <person name="Wang S.W."/>
            <person name="Chen S.J."/>
            <person name="Wang S.M."/>
            <person name="Wang X.T."/>
            <person name="Li Y.H."/>
            <person name="Wang J."/>
            <person name="Yang C.K."/>
            <person name="Wang L."/>
        </authorList>
    </citation>
    <scope>NUCLEOTIDE SEQUENCE [LARGE SCALE GENOMIC DNA]</scope>
</reference>
<gene>
    <name evidence="1" type="ORF">PS2_125</name>
</gene>
<dbReference type="Proteomes" id="UP000024445">
    <property type="component" value="Segment"/>
</dbReference>
<dbReference type="KEGG" id="vg:19485008"/>
<dbReference type="GeneID" id="19485008"/>
<evidence type="ECO:0000313" key="2">
    <source>
        <dbReference type="Proteomes" id="UP000024445"/>
    </source>
</evidence>
<name>A0A023W6B9_9CAUD</name>
<sequence>MNTLNINESTILGGNLTVSAEPRMAFGGWVDINIDWIPDNADDAQESVRLTPTVEQTKLLIELLTKAVREVEYQTAKDFDTKSELG</sequence>
<protein>
    <submittedName>
        <fullName evidence="1">Uncharacterized protein</fullName>
    </submittedName>
</protein>
<dbReference type="RefSeq" id="YP_009030172.1">
    <property type="nucleotide sequence ID" value="NC_024121.1"/>
</dbReference>
<organism evidence="1 2">
    <name type="scientific">Serratia phage PS2</name>
    <dbReference type="NCBI Taxonomy" id="1481112"/>
    <lineage>
        <taxon>Viruses</taxon>
        <taxon>Duplodnaviria</taxon>
        <taxon>Heunggongvirae</taxon>
        <taxon>Uroviricota</taxon>
        <taxon>Caudoviricetes</taxon>
        <taxon>Muldoonvirus</taxon>
        <taxon>Muldoonvirus PS2</taxon>
    </lineage>
</organism>
<dbReference type="EMBL" id="KJ025957">
    <property type="protein sequence ID" value="AHY25371.1"/>
    <property type="molecule type" value="Genomic_DNA"/>
</dbReference>
<keyword evidence="2" id="KW-1185">Reference proteome</keyword>
<proteinExistence type="predicted"/>
<evidence type="ECO:0000313" key="1">
    <source>
        <dbReference type="EMBL" id="AHY25371.1"/>
    </source>
</evidence>